<dbReference type="InterPro" id="IPR029032">
    <property type="entry name" value="AhpD-like"/>
</dbReference>
<feature type="domain" description="Carboxymuconolactone decarboxylase-like" evidence="2">
    <location>
        <begin position="29"/>
        <end position="92"/>
    </location>
</feature>
<dbReference type="InterPro" id="IPR052512">
    <property type="entry name" value="4CMD/NDH-1_regulator"/>
</dbReference>
<accession>A0A4U1C9U0</accession>
<dbReference type="Proteomes" id="UP000310477">
    <property type="component" value="Unassembled WGS sequence"/>
</dbReference>
<sequence>MKFKIFTSAMLLFIISFSFMANGQQMQVSVENLSAKEKGLITISAFAAKGDLKNLETSMHAALDAKLSVNEAKEAMMHLYAYAGFPRSLRGLQTLMKVVADRKTKGLNDLQGPVATVLTDTTSKYERGKQNLEKLTGVKEKGPKTGYAAFAPEIEVFLKEHLFADLFDRDLLSFLDRELVTISVIAGIGEAEPMLTSHMNICLNLGLSQTKLQEFVKLIQLNLGEKHGAAAQNVLNHVLKNYNTKKNN</sequence>
<dbReference type="InterPro" id="IPR003779">
    <property type="entry name" value="CMD-like"/>
</dbReference>
<keyword evidence="4" id="KW-1185">Reference proteome</keyword>
<gene>
    <name evidence="3" type="ORF">FA045_09955</name>
</gene>
<protein>
    <submittedName>
        <fullName evidence="3">Carboxymuconolactone decarboxylase</fullName>
    </submittedName>
</protein>
<evidence type="ECO:0000259" key="2">
    <source>
        <dbReference type="Pfam" id="PF02627"/>
    </source>
</evidence>
<dbReference type="EMBL" id="SWBO01000004">
    <property type="protein sequence ID" value="TKC01546.1"/>
    <property type="molecule type" value="Genomic_DNA"/>
</dbReference>
<dbReference type="OrthoDB" id="9812754at2"/>
<feature type="signal peptide" evidence="1">
    <location>
        <begin position="1"/>
        <end position="21"/>
    </location>
</feature>
<dbReference type="AlphaFoldDB" id="A0A4U1C9U0"/>
<dbReference type="PANTHER" id="PTHR33570">
    <property type="entry name" value="4-CARBOXYMUCONOLACTONE DECARBOXYLASE FAMILY PROTEIN"/>
    <property type="match status" value="1"/>
</dbReference>
<dbReference type="PANTHER" id="PTHR33570:SF2">
    <property type="entry name" value="CARBOXYMUCONOLACTONE DECARBOXYLASE-LIKE DOMAIN-CONTAINING PROTEIN"/>
    <property type="match status" value="1"/>
</dbReference>
<evidence type="ECO:0000313" key="4">
    <source>
        <dbReference type="Proteomes" id="UP000310477"/>
    </source>
</evidence>
<name>A0A4U1C9U0_9SPHI</name>
<evidence type="ECO:0000313" key="3">
    <source>
        <dbReference type="EMBL" id="TKC01546.1"/>
    </source>
</evidence>
<dbReference type="RefSeq" id="WP_136876913.1">
    <property type="nucleotide sequence ID" value="NZ_SWBO01000004.1"/>
</dbReference>
<keyword evidence="1" id="KW-0732">Signal</keyword>
<dbReference type="Gene3D" id="1.20.1290.10">
    <property type="entry name" value="AhpD-like"/>
    <property type="match status" value="1"/>
</dbReference>
<evidence type="ECO:0000256" key="1">
    <source>
        <dbReference type="SAM" id="SignalP"/>
    </source>
</evidence>
<comment type="caution">
    <text evidence="3">The sequence shown here is derived from an EMBL/GenBank/DDBJ whole genome shotgun (WGS) entry which is preliminary data.</text>
</comment>
<feature type="chain" id="PRO_5020343037" evidence="1">
    <location>
        <begin position="22"/>
        <end position="248"/>
    </location>
</feature>
<reference evidence="3 4" key="1">
    <citation type="submission" date="2019-04" db="EMBL/GenBank/DDBJ databases">
        <title>Pedobacter sp. AR-2-6 sp. nov., isolated from Arctic soil.</title>
        <authorList>
            <person name="Dahal R.H."/>
            <person name="Kim D.-U."/>
        </authorList>
    </citation>
    <scope>NUCLEOTIDE SEQUENCE [LARGE SCALE GENOMIC DNA]</scope>
    <source>
        <strain evidence="3 4">AR-2-6</strain>
    </source>
</reference>
<organism evidence="3 4">
    <name type="scientific">Pedobacter cryotolerans</name>
    <dbReference type="NCBI Taxonomy" id="2571270"/>
    <lineage>
        <taxon>Bacteria</taxon>
        <taxon>Pseudomonadati</taxon>
        <taxon>Bacteroidota</taxon>
        <taxon>Sphingobacteriia</taxon>
        <taxon>Sphingobacteriales</taxon>
        <taxon>Sphingobacteriaceae</taxon>
        <taxon>Pedobacter</taxon>
    </lineage>
</organism>
<dbReference type="Pfam" id="PF02627">
    <property type="entry name" value="CMD"/>
    <property type="match status" value="1"/>
</dbReference>
<proteinExistence type="predicted"/>
<dbReference type="GO" id="GO:0051920">
    <property type="term" value="F:peroxiredoxin activity"/>
    <property type="evidence" value="ECO:0007669"/>
    <property type="project" value="InterPro"/>
</dbReference>
<dbReference type="SUPFAM" id="SSF69118">
    <property type="entry name" value="AhpD-like"/>
    <property type="match status" value="1"/>
</dbReference>